<evidence type="ECO:0000313" key="2">
    <source>
        <dbReference type="EMBL" id="ERN00530.1"/>
    </source>
</evidence>
<dbReference type="AlphaFoldDB" id="W1P0Q0"/>
<dbReference type="Gramene" id="ERN00530">
    <property type="protein sequence ID" value="ERN00530"/>
    <property type="gene ID" value="AMTR_s00102p00066040"/>
</dbReference>
<gene>
    <name evidence="2" type="ORF">AMTR_s00102p00066040</name>
</gene>
<feature type="compositionally biased region" description="Basic residues" evidence="1">
    <location>
        <begin position="26"/>
        <end position="38"/>
    </location>
</feature>
<feature type="region of interest" description="Disordered" evidence="1">
    <location>
        <begin position="26"/>
        <end position="56"/>
    </location>
</feature>
<keyword evidence="3" id="KW-1185">Reference proteome</keyword>
<name>W1P0Q0_AMBTC</name>
<organism evidence="2 3">
    <name type="scientific">Amborella trichopoda</name>
    <dbReference type="NCBI Taxonomy" id="13333"/>
    <lineage>
        <taxon>Eukaryota</taxon>
        <taxon>Viridiplantae</taxon>
        <taxon>Streptophyta</taxon>
        <taxon>Embryophyta</taxon>
        <taxon>Tracheophyta</taxon>
        <taxon>Spermatophyta</taxon>
        <taxon>Magnoliopsida</taxon>
        <taxon>Amborellales</taxon>
        <taxon>Amborellaceae</taxon>
        <taxon>Amborella</taxon>
    </lineage>
</organism>
<sequence length="195" mass="20623">MNLGRQAPGSTAIGLNNPQMQGRFHKRKTSAHHNCRKPPRMDTPHRPTPQIEPSSCHIPPPPSALPLICNPPQYVIPGSFFSFTCPQCHLAPSEPSIALAFISRNQAGLPLVPPCSAPLPPLAILGPLPYLPPPFASLPLSGILLQPTSLAIIPPLTASLQPSAPPLSPCPSCILNLGGSFPCPPHPLLLLPTSY</sequence>
<dbReference type="HOGENOM" id="CLU_1398094_0_0_1"/>
<dbReference type="EMBL" id="KI394858">
    <property type="protein sequence ID" value="ERN00530.1"/>
    <property type="molecule type" value="Genomic_DNA"/>
</dbReference>
<accession>W1P0Q0</accession>
<dbReference type="Proteomes" id="UP000017836">
    <property type="component" value="Unassembled WGS sequence"/>
</dbReference>
<evidence type="ECO:0000313" key="3">
    <source>
        <dbReference type="Proteomes" id="UP000017836"/>
    </source>
</evidence>
<evidence type="ECO:0000256" key="1">
    <source>
        <dbReference type="SAM" id="MobiDB-lite"/>
    </source>
</evidence>
<reference evidence="3" key="1">
    <citation type="journal article" date="2013" name="Science">
        <title>The Amborella genome and the evolution of flowering plants.</title>
        <authorList>
            <consortium name="Amborella Genome Project"/>
        </authorList>
    </citation>
    <scope>NUCLEOTIDE SEQUENCE [LARGE SCALE GENOMIC DNA]</scope>
</reference>
<proteinExistence type="predicted"/>
<protein>
    <submittedName>
        <fullName evidence="2">Uncharacterized protein</fullName>
    </submittedName>
</protein>